<protein>
    <submittedName>
        <fullName evidence="3">SUZ domain-containing protein</fullName>
    </submittedName>
</protein>
<dbReference type="Proteomes" id="UP000276776">
    <property type="component" value="Unassembled WGS sequence"/>
</dbReference>
<sequence length="179" mass="20815">MTALSHSKMFSQVPFLHENMLMEREERLSEQEKQEARMLYEREKQIYKSGEFDHNDWRFRSSNIVDNELDGSSRPFPRMWPSALQQNPSPSPLRPTPMAMILERAMDYPRSSESSEHQNANAIQIITDRVTLPSGIFIRSLRGDVFDARGTVYDLSRYKAKKENNSHTSNEVIDLCDSD</sequence>
<evidence type="ECO:0000313" key="3">
    <source>
        <dbReference type="WBParaSite" id="TCLT_0000784501-mRNA-1"/>
    </source>
</evidence>
<dbReference type="OrthoDB" id="2020972at2759"/>
<dbReference type="AlphaFoldDB" id="A0A0N5D4F4"/>
<proteinExistence type="predicted"/>
<gene>
    <name evidence="1" type="ORF">TCLT_LOCUS7834</name>
</gene>
<reference evidence="3" key="1">
    <citation type="submission" date="2017-02" db="UniProtKB">
        <authorList>
            <consortium name="WormBaseParasite"/>
        </authorList>
    </citation>
    <scope>IDENTIFICATION</scope>
</reference>
<name>A0A0N5D4F4_THECL</name>
<dbReference type="STRING" id="103827.A0A0N5D4F4"/>
<evidence type="ECO:0000313" key="1">
    <source>
        <dbReference type="EMBL" id="VDN05330.1"/>
    </source>
</evidence>
<keyword evidence="2" id="KW-1185">Reference proteome</keyword>
<organism evidence="3">
    <name type="scientific">Thelazia callipaeda</name>
    <name type="common">Oriental eyeworm</name>
    <name type="synonym">Parasitic nematode</name>
    <dbReference type="NCBI Taxonomy" id="103827"/>
    <lineage>
        <taxon>Eukaryota</taxon>
        <taxon>Metazoa</taxon>
        <taxon>Ecdysozoa</taxon>
        <taxon>Nematoda</taxon>
        <taxon>Chromadorea</taxon>
        <taxon>Rhabditida</taxon>
        <taxon>Spirurina</taxon>
        <taxon>Spiruromorpha</taxon>
        <taxon>Thelazioidea</taxon>
        <taxon>Thelaziidae</taxon>
        <taxon>Thelazia</taxon>
    </lineage>
</organism>
<evidence type="ECO:0000313" key="2">
    <source>
        <dbReference type="Proteomes" id="UP000276776"/>
    </source>
</evidence>
<dbReference type="WBParaSite" id="TCLT_0000784501-mRNA-1">
    <property type="protein sequence ID" value="TCLT_0000784501-mRNA-1"/>
    <property type="gene ID" value="TCLT_0000784501"/>
</dbReference>
<reference evidence="1 2" key="2">
    <citation type="submission" date="2018-11" db="EMBL/GenBank/DDBJ databases">
        <authorList>
            <consortium name="Pathogen Informatics"/>
        </authorList>
    </citation>
    <scope>NUCLEOTIDE SEQUENCE [LARGE SCALE GENOMIC DNA]</scope>
</reference>
<dbReference type="EMBL" id="UYYF01004549">
    <property type="protein sequence ID" value="VDN05330.1"/>
    <property type="molecule type" value="Genomic_DNA"/>
</dbReference>
<accession>A0A0N5D4F4</accession>